<keyword evidence="1" id="KW-1133">Transmembrane helix</keyword>
<reference evidence="2 3" key="1">
    <citation type="submission" date="2020-07" db="EMBL/GenBank/DDBJ databases">
        <title>The complete genome of Paracoccus pantotrophus ACCC 10489.</title>
        <authorList>
            <person name="Si Y."/>
        </authorList>
    </citation>
    <scope>NUCLEOTIDE SEQUENCE [LARGE SCALE GENOMIC DNA]</scope>
    <source>
        <strain evidence="2 3">ACCC10489</strain>
    </source>
</reference>
<dbReference type="AlphaFoldDB" id="A0A7H9BX38"/>
<evidence type="ECO:0000313" key="3">
    <source>
        <dbReference type="Proteomes" id="UP000509322"/>
    </source>
</evidence>
<keyword evidence="1" id="KW-0472">Membrane</keyword>
<name>A0A7H9BX38_PARPN</name>
<dbReference type="EMBL" id="CP058690">
    <property type="protein sequence ID" value="QLH15702.1"/>
    <property type="molecule type" value="Genomic_DNA"/>
</dbReference>
<protein>
    <submittedName>
        <fullName evidence="2">Uncharacterized protein</fullName>
    </submittedName>
</protein>
<accession>A0A7H9BX38</accession>
<dbReference type="RefSeq" id="WP_155984386.1">
    <property type="nucleotide sequence ID" value="NZ_CP058690.1"/>
</dbReference>
<evidence type="ECO:0000256" key="1">
    <source>
        <dbReference type="SAM" id="Phobius"/>
    </source>
</evidence>
<evidence type="ECO:0000313" key="2">
    <source>
        <dbReference type="EMBL" id="QLH15702.1"/>
    </source>
</evidence>
<sequence>MSDLETAKALIEGIQNQSSLLLSLTTALLGGTAALMVQLKVREARILPLKLNACLIIGILVLAVSCLTSWAVVGALINKIPVIMSLSFSGVNFSEIKEVEESTALTLLANVQFFAFIIGTLLTVFGLARLER</sequence>
<feature type="transmembrane region" description="Helical" evidence="1">
    <location>
        <begin position="20"/>
        <end position="39"/>
    </location>
</feature>
<dbReference type="Proteomes" id="UP000509322">
    <property type="component" value="Chromosome 2"/>
</dbReference>
<feature type="transmembrane region" description="Helical" evidence="1">
    <location>
        <begin position="107"/>
        <end position="128"/>
    </location>
</feature>
<feature type="transmembrane region" description="Helical" evidence="1">
    <location>
        <begin position="51"/>
        <end position="77"/>
    </location>
</feature>
<proteinExistence type="predicted"/>
<keyword evidence="1" id="KW-0812">Transmembrane</keyword>
<gene>
    <name evidence="2" type="ORF">HYQ43_16205</name>
</gene>
<organism evidence="2 3">
    <name type="scientific">Paracoccus pantotrophus</name>
    <name type="common">Thiosphaera pantotropha</name>
    <dbReference type="NCBI Taxonomy" id="82367"/>
    <lineage>
        <taxon>Bacteria</taxon>
        <taxon>Pseudomonadati</taxon>
        <taxon>Pseudomonadota</taxon>
        <taxon>Alphaproteobacteria</taxon>
        <taxon>Rhodobacterales</taxon>
        <taxon>Paracoccaceae</taxon>
        <taxon>Paracoccus</taxon>
    </lineage>
</organism>